<reference evidence="3 4" key="1">
    <citation type="submission" date="2015-04" db="EMBL/GenBank/DDBJ databases">
        <title>The draft genome sequence of Fusarium langsethiae, a T-2/HT-2 mycotoxin producer.</title>
        <authorList>
            <person name="Lysoe E."/>
            <person name="Divon H.H."/>
            <person name="Terzi V."/>
            <person name="Orru L."/>
            <person name="Lamontanara A."/>
            <person name="Kolseth A.-K."/>
            <person name="Frandsen R.J."/>
            <person name="Nielsen K."/>
            <person name="Thrane U."/>
        </authorList>
    </citation>
    <scope>NUCLEOTIDE SEQUENCE [LARGE SCALE GENOMIC DNA]</scope>
    <source>
        <strain evidence="3 4">Fl201059</strain>
    </source>
</reference>
<dbReference type="Gene3D" id="3.30.559.10">
    <property type="entry name" value="Chloramphenicol acetyltransferase-like domain"/>
    <property type="match status" value="1"/>
</dbReference>
<keyword evidence="4" id="KW-1185">Reference proteome</keyword>
<keyword evidence="2" id="KW-0808">Transferase</keyword>
<dbReference type="Gene3D" id="3.30.559.30">
    <property type="entry name" value="Nonribosomal peptide synthetase, condensation domain"/>
    <property type="match status" value="1"/>
</dbReference>
<comment type="similarity">
    <text evidence="1">Belongs to the trichothecene O-acetyltransferase family.</text>
</comment>
<dbReference type="GO" id="GO:0016407">
    <property type="term" value="F:acetyltransferase activity"/>
    <property type="evidence" value="ECO:0007669"/>
    <property type="project" value="InterPro"/>
</dbReference>
<evidence type="ECO:0000256" key="2">
    <source>
        <dbReference type="ARBA" id="ARBA00022679"/>
    </source>
</evidence>
<proteinExistence type="inferred from homology"/>
<sequence length="519" mass="58088">MSASSSSALPPLVPALYRWKSTGSSGRQVQRRCVGAEAIVGLEEKNRRALYDLYIATSLRNIAPASTSLTLQNLKEMFELALLVARFEHPECACTVSWDDEVPAIITYEPPESNESARDWARGCIHVQPTAKSALDLWSEMEEGRAAANDNTPSKSIELFLLSDVSTDSTPIPQDATVEILFHSNHLFWDGIGCRRFVGDLFRLVGSYIGRSDSEEMKKIQWGQEIKNLSPPVVDSLKLDINTLGSEFDDKCTEYTSALVANYKSRGMKFQPGLALPRCVIHKLSADESIAIVKAVKTRLGPGFTISHLTQAAIVLALLDHLKPTDLSDDEVFISPTSVDGRRWLREDIANNFYAMCQTAAVVRIENLKSIAVSHKDEKELQVRALESACRNIKKSYRQWLENPFLQALGLRVHNFEASYLHAKPIPFEGEANPLFISDGINERFIPHEIKQTATGENVLSVESIDFVVNQSLPYLAIRLDSWRDASTLNIIYNDANYTEAEVQKYLQSIVEFMLAFRL</sequence>
<dbReference type="InterPro" id="IPR023213">
    <property type="entry name" value="CAT-like_dom_sf"/>
</dbReference>
<protein>
    <submittedName>
        <fullName evidence="3">TRI3 protein</fullName>
    </submittedName>
</protein>
<evidence type="ECO:0000256" key="1">
    <source>
        <dbReference type="ARBA" id="ARBA00006439"/>
    </source>
</evidence>
<evidence type="ECO:0000313" key="3">
    <source>
        <dbReference type="EMBL" id="KPA41246.1"/>
    </source>
</evidence>
<dbReference type="OrthoDB" id="2548233at2759"/>
<dbReference type="Pfam" id="PF07428">
    <property type="entry name" value="Tri3"/>
    <property type="match status" value="1"/>
</dbReference>
<dbReference type="PANTHER" id="PTHR42034">
    <property type="entry name" value="CHROMOSOME 7, WHOLE GENOME SHOTGUN SEQUENCE-RELATED"/>
    <property type="match status" value="1"/>
</dbReference>
<dbReference type="PANTHER" id="PTHR42034:SF1">
    <property type="entry name" value="CONDENSATION DOMAIN-CONTAINING PROTEIN"/>
    <property type="match status" value="1"/>
</dbReference>
<accession>A0A0M9EX30</accession>
<dbReference type="InterPro" id="IPR009992">
    <property type="entry name" value="Tri3/Sat12/Sat16/Mac1"/>
</dbReference>
<dbReference type="EMBL" id="JXCE01000103">
    <property type="protein sequence ID" value="KPA41246.1"/>
    <property type="molecule type" value="Genomic_DNA"/>
</dbReference>
<gene>
    <name evidence="3" type="ORF">FLAG1_05863</name>
</gene>
<dbReference type="Proteomes" id="UP000037904">
    <property type="component" value="Unassembled WGS sequence"/>
</dbReference>
<organism evidence="3 4">
    <name type="scientific">Fusarium langsethiae</name>
    <dbReference type="NCBI Taxonomy" id="179993"/>
    <lineage>
        <taxon>Eukaryota</taxon>
        <taxon>Fungi</taxon>
        <taxon>Dikarya</taxon>
        <taxon>Ascomycota</taxon>
        <taxon>Pezizomycotina</taxon>
        <taxon>Sordariomycetes</taxon>
        <taxon>Hypocreomycetidae</taxon>
        <taxon>Hypocreales</taxon>
        <taxon>Nectriaceae</taxon>
        <taxon>Fusarium</taxon>
    </lineage>
</organism>
<evidence type="ECO:0000313" key="4">
    <source>
        <dbReference type="Proteomes" id="UP000037904"/>
    </source>
</evidence>
<name>A0A0M9EX30_FUSLA</name>
<dbReference type="AlphaFoldDB" id="A0A0M9EX30"/>
<dbReference type="GO" id="GO:0043386">
    <property type="term" value="P:mycotoxin biosynthetic process"/>
    <property type="evidence" value="ECO:0007669"/>
    <property type="project" value="InterPro"/>
</dbReference>
<comment type="caution">
    <text evidence="3">The sequence shown here is derived from an EMBL/GenBank/DDBJ whole genome shotgun (WGS) entry which is preliminary data.</text>
</comment>